<dbReference type="OrthoDB" id="6614324at2759"/>
<dbReference type="AlphaFoldDB" id="A0A8B8G9B2"/>
<evidence type="ECO:0000313" key="1">
    <source>
        <dbReference type="Proteomes" id="UP000694846"/>
    </source>
</evidence>
<dbReference type="GeneID" id="112689727"/>
<dbReference type="RefSeq" id="XP_025419340.1">
    <property type="nucleotide sequence ID" value="XM_025563555.1"/>
</dbReference>
<dbReference type="PANTHER" id="PTHR33939:SF1">
    <property type="entry name" value="DUF4371 DOMAIN-CONTAINING PROTEIN"/>
    <property type="match status" value="1"/>
</dbReference>
<proteinExistence type="predicted"/>
<evidence type="ECO:0000313" key="2">
    <source>
        <dbReference type="RefSeq" id="XP_025419340.1"/>
    </source>
</evidence>
<dbReference type="Proteomes" id="UP000694846">
    <property type="component" value="Unplaced"/>
</dbReference>
<keyword evidence="1" id="KW-1185">Reference proteome</keyword>
<organism evidence="1 2">
    <name type="scientific">Sipha flava</name>
    <name type="common">yellow sugarcane aphid</name>
    <dbReference type="NCBI Taxonomy" id="143950"/>
    <lineage>
        <taxon>Eukaryota</taxon>
        <taxon>Metazoa</taxon>
        <taxon>Ecdysozoa</taxon>
        <taxon>Arthropoda</taxon>
        <taxon>Hexapoda</taxon>
        <taxon>Insecta</taxon>
        <taxon>Pterygota</taxon>
        <taxon>Neoptera</taxon>
        <taxon>Paraneoptera</taxon>
        <taxon>Hemiptera</taxon>
        <taxon>Sternorrhyncha</taxon>
        <taxon>Aphidomorpha</taxon>
        <taxon>Aphidoidea</taxon>
        <taxon>Aphididae</taxon>
        <taxon>Sipha</taxon>
    </lineage>
</organism>
<reference evidence="2" key="1">
    <citation type="submission" date="2025-08" db="UniProtKB">
        <authorList>
            <consortium name="RefSeq"/>
        </authorList>
    </citation>
    <scope>IDENTIFICATION</scope>
    <source>
        <tissue evidence="2">Whole body</tissue>
    </source>
</reference>
<accession>A0A8B8G9B2</accession>
<gene>
    <name evidence="2" type="primary">LOC112689727</name>
</gene>
<dbReference type="GO" id="GO:0003676">
    <property type="term" value="F:nucleic acid binding"/>
    <property type="evidence" value="ECO:0007669"/>
    <property type="project" value="InterPro"/>
</dbReference>
<dbReference type="InterPro" id="IPR036397">
    <property type="entry name" value="RNaseH_sf"/>
</dbReference>
<sequence>MDSDEEVQFQSPRKLYKRAKKCSELDDFDADVVRRIVHKFYERNEYPTAFSILSEIKKKLPHYEGCVRSVRNLLKNLKFTFKKCNNGRKMLVERNDIAALLCKFLRTMCTLRQNEDTRPVVYLDETWVNQNHSRSHIWQNNEETKGFKIPTGKGGCLIITHAGSSRFGFIEGSKFVFKCRARNSTDYHSSMNSDVFKQWFVDMLKLLPEPCVIVMDNAPYHSMLVNNYPKCNARKAEVQEWLKNQNINFLPLETLAELRERVNLLKPTFKKYELDEIASSMGHEVVRLPPYHCQYNPIELIWAQVKGEVAKKNSTFKMVDVERLTHEALDLVSKSDWEKCVKHAETIQDEDYQKEILIDSVLEPVIITFQTDDSDFGNDEDSADDVQTLI</sequence>
<protein>
    <submittedName>
        <fullName evidence="2">Uncharacterized protein LOC112689727</fullName>
    </submittedName>
</protein>
<dbReference type="Gene3D" id="3.30.420.10">
    <property type="entry name" value="Ribonuclease H-like superfamily/Ribonuclease H"/>
    <property type="match status" value="1"/>
</dbReference>
<dbReference type="PANTHER" id="PTHR33939">
    <property type="entry name" value="PROTEIN CBG22215"/>
    <property type="match status" value="1"/>
</dbReference>
<name>A0A8B8G9B2_9HEMI</name>